<evidence type="ECO:0008006" key="2">
    <source>
        <dbReference type="Google" id="ProtNLM"/>
    </source>
</evidence>
<dbReference type="PANTHER" id="PTHR43459:SF1">
    <property type="entry name" value="EG:BACN32G11.4 PROTEIN"/>
    <property type="match status" value="1"/>
</dbReference>
<dbReference type="SUPFAM" id="SSF52096">
    <property type="entry name" value="ClpP/crotonase"/>
    <property type="match status" value="1"/>
</dbReference>
<dbReference type="PANTHER" id="PTHR43459">
    <property type="entry name" value="ENOYL-COA HYDRATASE"/>
    <property type="match status" value="1"/>
</dbReference>
<reference evidence="1" key="1">
    <citation type="submission" date="2018-05" db="EMBL/GenBank/DDBJ databases">
        <authorList>
            <person name="Lanie J.A."/>
            <person name="Ng W.-L."/>
            <person name="Kazmierczak K.M."/>
            <person name="Andrzejewski T.M."/>
            <person name="Davidsen T.M."/>
            <person name="Wayne K.J."/>
            <person name="Tettelin H."/>
            <person name="Glass J.I."/>
            <person name="Rusch D."/>
            <person name="Podicherti R."/>
            <person name="Tsui H.-C.T."/>
            <person name="Winkler M.E."/>
        </authorList>
    </citation>
    <scope>NUCLEOTIDE SEQUENCE</scope>
</reference>
<name>A0A382QFD6_9ZZZZ</name>
<dbReference type="InterPro" id="IPR001753">
    <property type="entry name" value="Enoyl-CoA_hydra/iso"/>
</dbReference>
<protein>
    <recommendedName>
        <fullName evidence="2">Enoyl-CoA hydratase</fullName>
    </recommendedName>
</protein>
<dbReference type="Pfam" id="PF00378">
    <property type="entry name" value="ECH_1"/>
    <property type="match status" value="1"/>
</dbReference>
<evidence type="ECO:0000313" key="1">
    <source>
        <dbReference type="EMBL" id="SVC83757.1"/>
    </source>
</evidence>
<dbReference type="InterPro" id="IPR014748">
    <property type="entry name" value="Enoyl-CoA_hydra_C"/>
</dbReference>
<dbReference type="EMBL" id="UINC01113858">
    <property type="protein sequence ID" value="SVC83757.1"/>
    <property type="molecule type" value="Genomic_DNA"/>
</dbReference>
<dbReference type="InterPro" id="IPR029045">
    <property type="entry name" value="ClpP/crotonase-like_dom_sf"/>
</dbReference>
<proteinExistence type="predicted"/>
<organism evidence="1">
    <name type="scientific">marine metagenome</name>
    <dbReference type="NCBI Taxonomy" id="408172"/>
    <lineage>
        <taxon>unclassified sequences</taxon>
        <taxon>metagenomes</taxon>
        <taxon>ecological metagenomes</taxon>
    </lineage>
</organism>
<dbReference type="AlphaFoldDB" id="A0A382QFD6"/>
<sequence>MAEQKIDTGTHELLCEIRERVATITLNRPDARNALGDILTPALRTMIQKMGSAKDVGAIIITGSGNAFCAGGDVKSMGRRTPRVEQSTDEKVSLLKTRQRALTGALTKVRKPTIASLPGPAAGAGLAIALACDIRIASESAFVSTGYARVGLSGDYGIAWLLTRLVGTAKARELMFTASRVTAEECCRIGLVNCVTKDPELRTKSFDLAKSLANGPGVALGYIKDNLEDALTEPFLAALDNEAERLIITAQTADHREAVQAFIQKKQPRFKGE</sequence>
<dbReference type="CDD" id="cd06558">
    <property type="entry name" value="crotonase-like"/>
    <property type="match status" value="1"/>
</dbReference>
<accession>A0A382QFD6</accession>
<gene>
    <name evidence="1" type="ORF">METZ01_LOCUS336611</name>
</gene>
<dbReference type="Gene3D" id="1.10.12.10">
    <property type="entry name" value="Lyase 2-enoyl-coa Hydratase, Chain A, domain 2"/>
    <property type="match status" value="1"/>
</dbReference>
<dbReference type="Gene3D" id="3.90.226.10">
    <property type="entry name" value="2-enoyl-CoA Hydratase, Chain A, domain 1"/>
    <property type="match status" value="1"/>
</dbReference>